<dbReference type="InterPro" id="IPR022385">
    <property type="entry name" value="Rhs_assc_core"/>
</dbReference>
<keyword evidence="3" id="KW-0255">Endonuclease</keyword>
<keyword evidence="3" id="KW-0540">Nuclease</keyword>
<accession>A0AAW5HCK4</accession>
<protein>
    <submittedName>
        <fullName evidence="3">DNA/RNA non-specific endonuclease</fullName>
    </submittedName>
</protein>
<feature type="domain" description="Type VII secretion system protein EssD-like" evidence="2">
    <location>
        <begin position="177"/>
        <end position="295"/>
    </location>
</feature>
<dbReference type="Pfam" id="PF13930">
    <property type="entry name" value="Endonuclea_NS_2"/>
    <property type="match status" value="1"/>
</dbReference>
<reference evidence="3" key="2">
    <citation type="submission" date="2023-08" db="EMBL/GenBank/DDBJ databases">
        <title>Isolation, Identification, Denitrification Characteristics of A Highly Efficient Aerobic Denitrifying Bacterial Strain DS2.</title>
        <authorList>
            <person name="Wang H."/>
        </authorList>
    </citation>
    <scope>NUCLEOTIDE SEQUENCE</scope>
    <source>
        <strain evidence="3">DS2</strain>
    </source>
</reference>
<dbReference type="PANTHER" id="PTHR32305:SF15">
    <property type="entry name" value="PROTEIN RHSA-RELATED"/>
    <property type="match status" value="1"/>
</dbReference>
<dbReference type="InterPro" id="IPR044929">
    <property type="entry name" value="DNA/RNA_non-sp_Endonuclease_sf"/>
</dbReference>
<dbReference type="RefSeq" id="WP_252458247.1">
    <property type="nucleotide sequence ID" value="NZ_JAMHFX010000014.1"/>
</dbReference>
<dbReference type="PRINTS" id="PR00394">
    <property type="entry name" value="RHSPROTEIN"/>
</dbReference>
<dbReference type="NCBIfam" id="TIGR03696">
    <property type="entry name" value="Rhs_assc_core"/>
    <property type="match status" value="1"/>
</dbReference>
<dbReference type="GO" id="GO:0004519">
    <property type="term" value="F:endonuclease activity"/>
    <property type="evidence" value="ECO:0007669"/>
    <property type="project" value="UniProtKB-KW"/>
</dbReference>
<feature type="non-terminal residue" evidence="3">
    <location>
        <position position="1"/>
    </location>
</feature>
<dbReference type="Proteomes" id="UP001202943">
    <property type="component" value="Unassembled WGS sequence"/>
</dbReference>
<reference evidence="3" key="1">
    <citation type="submission" date="2022-05" db="EMBL/GenBank/DDBJ databases">
        <authorList>
            <person name="Yi M."/>
        </authorList>
    </citation>
    <scope>NUCLEOTIDE SEQUENCE</scope>
    <source>
        <strain evidence="3">DS2</strain>
    </source>
</reference>
<proteinExistence type="predicted"/>
<sequence length="312" mass="34520">EYRYDSLGRRVAKQAEIKGEVEQKRFLWQGLRMLREETPEQSILYLYEPGSYAPLARVDQVEGEGQKVYYFHTDQIGTPLELTDSHGKIVWQVTYRSWGEVENLSINEVIQNLRFQGQYFDGETGLHYNTFRYYDSGAARFVTQDPIGLLGGQNLYRYASNSLGWIDPLGLSPCGIKYGELDSLGRPTGVQARLNFSHINSGTHASPNIQPPGFITGAGSNRARGHLLGRQLGGAGDDARNLITIQQRPANTPVMSAVEGRIRKALEQGQVVDVNIVPIYHGPSRIPAGITIKAEGSGGLFENLTVLNPPGM</sequence>
<dbReference type="Gene3D" id="3.40.570.10">
    <property type="entry name" value="Extracellular Endonuclease, subunit A"/>
    <property type="match status" value="1"/>
</dbReference>
<dbReference type="Pfam" id="PF03527">
    <property type="entry name" value="RHS"/>
    <property type="match status" value="1"/>
</dbReference>
<dbReference type="Gene3D" id="2.180.10.10">
    <property type="entry name" value="RHS repeat-associated core"/>
    <property type="match status" value="1"/>
</dbReference>
<gene>
    <name evidence="3" type="ORF">M8C81_00110</name>
</gene>
<evidence type="ECO:0000259" key="1">
    <source>
        <dbReference type="Pfam" id="PF03527"/>
    </source>
</evidence>
<feature type="domain" description="RHS protein conserved region" evidence="1">
    <location>
        <begin position="68"/>
        <end position="103"/>
    </location>
</feature>
<dbReference type="InterPro" id="IPR044927">
    <property type="entry name" value="Endonuclea_NS_2"/>
</dbReference>
<dbReference type="InterPro" id="IPR050708">
    <property type="entry name" value="T6SS_VgrG/RHS"/>
</dbReference>
<evidence type="ECO:0000313" key="4">
    <source>
        <dbReference type="Proteomes" id="UP001202943"/>
    </source>
</evidence>
<evidence type="ECO:0000313" key="3">
    <source>
        <dbReference type="EMBL" id="MCO1619004.1"/>
    </source>
</evidence>
<dbReference type="PANTHER" id="PTHR32305">
    <property type="match status" value="1"/>
</dbReference>
<dbReference type="EMBL" id="JAMHFX010000014">
    <property type="protein sequence ID" value="MCO1619004.1"/>
    <property type="molecule type" value="Genomic_DNA"/>
</dbReference>
<keyword evidence="3" id="KW-0378">Hydrolase</keyword>
<name>A0AAW5HCK4_PSEPU</name>
<evidence type="ECO:0000259" key="2">
    <source>
        <dbReference type="Pfam" id="PF13930"/>
    </source>
</evidence>
<organism evidence="3 4">
    <name type="scientific">Pseudomonas putida</name>
    <name type="common">Arthrobacter siderocapsulatus</name>
    <dbReference type="NCBI Taxonomy" id="303"/>
    <lineage>
        <taxon>Bacteria</taxon>
        <taxon>Pseudomonadati</taxon>
        <taxon>Pseudomonadota</taxon>
        <taxon>Gammaproteobacteria</taxon>
        <taxon>Pseudomonadales</taxon>
        <taxon>Pseudomonadaceae</taxon>
        <taxon>Pseudomonas</taxon>
    </lineage>
</organism>
<comment type="caution">
    <text evidence="3">The sequence shown here is derived from an EMBL/GenBank/DDBJ whole genome shotgun (WGS) entry which is preliminary data.</text>
</comment>
<dbReference type="AlphaFoldDB" id="A0AAW5HCK4"/>
<dbReference type="InterPro" id="IPR001826">
    <property type="entry name" value="RHS"/>
</dbReference>